<organism evidence="3 5">
    <name type="scientific">Mycobacterium talmoniae</name>
    <dbReference type="NCBI Taxonomy" id="1858794"/>
    <lineage>
        <taxon>Bacteria</taxon>
        <taxon>Bacillati</taxon>
        <taxon>Actinomycetota</taxon>
        <taxon>Actinomycetes</taxon>
        <taxon>Mycobacteriales</taxon>
        <taxon>Mycobacteriaceae</taxon>
        <taxon>Mycobacterium</taxon>
    </lineage>
</organism>
<reference evidence="4 6" key="2">
    <citation type="journal article" date="2017" name="Int. J. Syst. Evol. Microbiol.">
        <title>Mycobacterium talmoniae sp. nov., a slowly growing mycobacterium isolated from human respiratory samples.</title>
        <authorList>
            <person name="Davidson R.M."/>
            <person name="DeGroote M.A."/>
            <person name="Marola J.L."/>
            <person name="Buss S."/>
            <person name="Jones V."/>
            <person name="McNeil M.R."/>
            <person name="Freifeld A.G."/>
            <person name="Elaine Epperson L."/>
            <person name="Hasan N.A."/>
            <person name="Jackson M."/>
            <person name="Iwen P.C."/>
            <person name="Salfinger M."/>
            <person name="Strong M."/>
        </authorList>
    </citation>
    <scope>NUCLEOTIDE SEQUENCE [LARGE SCALE GENOMIC DNA]</scope>
    <source>
        <strain evidence="4 6">ATCC BAA-2683</strain>
    </source>
</reference>
<comment type="caution">
    <text evidence="3">The sequence shown here is derived from an EMBL/GenBank/DDBJ whole genome shotgun (WGS) entry which is preliminary data.</text>
</comment>
<sequence>MRLTVCCCIAAGVALAGAGVIAATPVNPALPDVEVPAIQLSAGSSQDMDQEFLNLLQLLGPDADNLVSGTVDLPDPVDIGGTGVDGLDPDSLMPNLTDPGEFSIPPTLWHEVFRQSG</sequence>
<protein>
    <recommendedName>
        <fullName evidence="7">Secreted protein</fullName>
    </recommendedName>
</protein>
<gene>
    <name evidence="3" type="ORF">BKN37_21155</name>
    <name evidence="4" type="ORF">C1Y40_00354</name>
</gene>
<accession>A0A1S1NHL0</accession>
<dbReference type="Proteomes" id="UP000238296">
    <property type="component" value="Unassembled WGS sequence"/>
</dbReference>
<dbReference type="AlphaFoldDB" id="A0A1S1NHL0"/>
<dbReference type="RefSeq" id="WP_071028919.1">
    <property type="nucleotide sequence ID" value="NZ_MLQM01000151.1"/>
</dbReference>
<feature type="signal peptide" evidence="2">
    <location>
        <begin position="1"/>
        <end position="22"/>
    </location>
</feature>
<evidence type="ECO:0000256" key="1">
    <source>
        <dbReference type="SAM" id="MobiDB-lite"/>
    </source>
</evidence>
<feature type="chain" id="PRO_5036025262" description="Secreted protein" evidence="2">
    <location>
        <begin position="23"/>
        <end position="117"/>
    </location>
</feature>
<evidence type="ECO:0000313" key="3">
    <source>
        <dbReference type="EMBL" id="OHU98177.1"/>
    </source>
</evidence>
<reference evidence="3 5" key="1">
    <citation type="submission" date="2016-10" db="EMBL/GenBank/DDBJ databases">
        <title>Genome sequence of Mycobacterium talmonii.</title>
        <authorList>
            <person name="Greninger A.L."/>
            <person name="Elliott B."/>
            <person name="Vasireddy S."/>
            <person name="Vasireddy R."/>
        </authorList>
    </citation>
    <scope>NUCLEOTIDE SEQUENCE [LARGE SCALE GENOMIC DNA]</scope>
    <source>
        <strain evidence="3">MO-5499</strain>
        <strain evidence="5">NE-TNMC-100812</strain>
    </source>
</reference>
<proteinExistence type="predicted"/>
<evidence type="ECO:0000313" key="5">
    <source>
        <dbReference type="Proteomes" id="UP000179734"/>
    </source>
</evidence>
<feature type="region of interest" description="Disordered" evidence="1">
    <location>
        <begin position="78"/>
        <end position="100"/>
    </location>
</feature>
<name>A0A1S1NHL0_9MYCO</name>
<keyword evidence="2" id="KW-0732">Signal</keyword>
<evidence type="ECO:0000313" key="4">
    <source>
        <dbReference type="EMBL" id="PQM49425.1"/>
    </source>
</evidence>
<evidence type="ECO:0000256" key="2">
    <source>
        <dbReference type="SAM" id="SignalP"/>
    </source>
</evidence>
<dbReference type="EMBL" id="PPEA01000059">
    <property type="protein sequence ID" value="PQM49425.1"/>
    <property type="molecule type" value="Genomic_DNA"/>
</dbReference>
<dbReference type="Proteomes" id="UP000179734">
    <property type="component" value="Unassembled WGS sequence"/>
</dbReference>
<reference evidence="4" key="3">
    <citation type="submission" date="2018-01" db="EMBL/GenBank/DDBJ databases">
        <authorList>
            <person name="Gaut B.S."/>
            <person name="Morton B.R."/>
            <person name="Clegg M.T."/>
            <person name="Duvall M.R."/>
        </authorList>
    </citation>
    <scope>NUCLEOTIDE SEQUENCE</scope>
    <source>
        <strain evidence="4">ATCC BAA-2683</strain>
    </source>
</reference>
<dbReference type="EMBL" id="MLQM01000151">
    <property type="protein sequence ID" value="OHU98177.1"/>
    <property type="molecule type" value="Genomic_DNA"/>
</dbReference>
<keyword evidence="5" id="KW-1185">Reference proteome</keyword>
<evidence type="ECO:0008006" key="7">
    <source>
        <dbReference type="Google" id="ProtNLM"/>
    </source>
</evidence>
<evidence type="ECO:0000313" key="6">
    <source>
        <dbReference type="Proteomes" id="UP000238296"/>
    </source>
</evidence>